<evidence type="ECO:0000313" key="1">
    <source>
        <dbReference type="EMBL" id="KAL2623395.1"/>
    </source>
</evidence>
<protein>
    <submittedName>
        <fullName evidence="1">Uncharacterized protein</fullName>
    </submittedName>
</protein>
<proteinExistence type="predicted"/>
<keyword evidence="2" id="KW-1185">Reference proteome</keyword>
<organism evidence="1 2">
    <name type="scientific">Riccia fluitans</name>
    <dbReference type="NCBI Taxonomy" id="41844"/>
    <lineage>
        <taxon>Eukaryota</taxon>
        <taxon>Viridiplantae</taxon>
        <taxon>Streptophyta</taxon>
        <taxon>Embryophyta</taxon>
        <taxon>Marchantiophyta</taxon>
        <taxon>Marchantiopsida</taxon>
        <taxon>Marchantiidae</taxon>
        <taxon>Marchantiales</taxon>
        <taxon>Ricciaceae</taxon>
        <taxon>Riccia</taxon>
    </lineage>
</organism>
<sequence length="79" mass="8808">MVRAMTLRKELISNGVSLCLDIDESLHSEGTNEFTSPCVMERIILLRLKSKALPPQTQYILACIELSMAVSVLEGVSKW</sequence>
<evidence type="ECO:0000313" key="2">
    <source>
        <dbReference type="Proteomes" id="UP001605036"/>
    </source>
</evidence>
<accession>A0ABD1Y9L2</accession>
<comment type="caution">
    <text evidence="1">The sequence shown here is derived from an EMBL/GenBank/DDBJ whole genome shotgun (WGS) entry which is preliminary data.</text>
</comment>
<dbReference type="AlphaFoldDB" id="A0ABD1Y9L2"/>
<gene>
    <name evidence="1" type="ORF">R1flu_003600</name>
</gene>
<dbReference type="Proteomes" id="UP001605036">
    <property type="component" value="Unassembled WGS sequence"/>
</dbReference>
<dbReference type="EMBL" id="JBHFFA010000006">
    <property type="protein sequence ID" value="KAL2623395.1"/>
    <property type="molecule type" value="Genomic_DNA"/>
</dbReference>
<reference evidence="1 2" key="1">
    <citation type="submission" date="2024-09" db="EMBL/GenBank/DDBJ databases">
        <title>Chromosome-scale assembly of Riccia fluitans.</title>
        <authorList>
            <person name="Paukszto L."/>
            <person name="Sawicki J."/>
            <person name="Karawczyk K."/>
            <person name="Piernik-Szablinska J."/>
            <person name="Szczecinska M."/>
            <person name="Mazdziarz M."/>
        </authorList>
    </citation>
    <scope>NUCLEOTIDE SEQUENCE [LARGE SCALE GENOMIC DNA]</scope>
    <source>
        <strain evidence="1">Rf_01</strain>
        <tissue evidence="1">Aerial parts of the thallus</tissue>
    </source>
</reference>
<name>A0ABD1Y9L2_9MARC</name>